<evidence type="ECO:0000256" key="1">
    <source>
        <dbReference type="SAM" id="MobiDB-lite"/>
    </source>
</evidence>
<evidence type="ECO:0000313" key="3">
    <source>
        <dbReference type="EMBL" id="ELY90729.1"/>
    </source>
</evidence>
<keyword evidence="4" id="KW-1185">Reference proteome</keyword>
<evidence type="ECO:0000313" key="4">
    <source>
        <dbReference type="Proteomes" id="UP000011648"/>
    </source>
</evidence>
<feature type="domain" description="DUF7344" evidence="2">
    <location>
        <begin position="3"/>
        <end position="58"/>
    </location>
</feature>
<sequence>MYSFLDEDTVTIVELTQQVAEWEQGVKTESIAMSLHHQQLPRLADHGMVEVEYGEKEDTVRATAAFERVQELVAQVSAVEEEGGEASSPREFFDGDEAAIGSGKEITAGSNLELGGGH</sequence>
<dbReference type="AlphaFoldDB" id="L9ZWK2"/>
<reference evidence="3 4" key="1">
    <citation type="journal article" date="2014" name="PLoS Genet.">
        <title>Phylogenetically driven sequencing of extremely halophilic archaea reveals strategies for static and dynamic osmo-response.</title>
        <authorList>
            <person name="Becker E.A."/>
            <person name="Seitzer P.M."/>
            <person name="Tritt A."/>
            <person name="Larsen D."/>
            <person name="Krusor M."/>
            <person name="Yao A.I."/>
            <person name="Wu D."/>
            <person name="Madern D."/>
            <person name="Eisen J.A."/>
            <person name="Darling A.E."/>
            <person name="Facciotti M.T."/>
        </authorList>
    </citation>
    <scope>NUCLEOTIDE SEQUENCE [LARGE SCALE GENOMIC DNA]</scope>
    <source>
        <strain evidence="3 4">DSM 12281</strain>
    </source>
</reference>
<dbReference type="Pfam" id="PF24035">
    <property type="entry name" value="DUF7344"/>
    <property type="match status" value="1"/>
</dbReference>
<dbReference type="InterPro" id="IPR055768">
    <property type="entry name" value="DUF7344"/>
</dbReference>
<organism evidence="3 4">
    <name type="scientific">Natrialba taiwanensis DSM 12281</name>
    <dbReference type="NCBI Taxonomy" id="1230458"/>
    <lineage>
        <taxon>Archaea</taxon>
        <taxon>Methanobacteriati</taxon>
        <taxon>Methanobacteriota</taxon>
        <taxon>Stenosarchaea group</taxon>
        <taxon>Halobacteria</taxon>
        <taxon>Halobacteriales</taxon>
        <taxon>Natrialbaceae</taxon>
        <taxon>Natrialba</taxon>
    </lineage>
</organism>
<feature type="region of interest" description="Disordered" evidence="1">
    <location>
        <begin position="80"/>
        <end position="118"/>
    </location>
</feature>
<dbReference type="OrthoDB" id="247722at2157"/>
<dbReference type="EMBL" id="AOIL01000042">
    <property type="protein sequence ID" value="ELY90729.1"/>
    <property type="molecule type" value="Genomic_DNA"/>
</dbReference>
<gene>
    <name evidence="3" type="ORF">C484_10916</name>
</gene>
<comment type="caution">
    <text evidence="3">The sequence shown here is derived from an EMBL/GenBank/DDBJ whole genome shotgun (WGS) entry which is preliminary data.</text>
</comment>
<accession>L9ZWK2</accession>
<proteinExistence type="predicted"/>
<dbReference type="Proteomes" id="UP000011648">
    <property type="component" value="Unassembled WGS sequence"/>
</dbReference>
<name>L9ZWK2_9EURY</name>
<evidence type="ECO:0000259" key="2">
    <source>
        <dbReference type="Pfam" id="PF24035"/>
    </source>
</evidence>
<protein>
    <recommendedName>
        <fullName evidence="2">DUF7344 domain-containing protein</fullName>
    </recommendedName>
</protein>